<proteinExistence type="predicted"/>
<keyword evidence="1" id="KW-1133">Transmembrane helix</keyword>
<dbReference type="AlphaFoldDB" id="A0A921KED3"/>
<protein>
    <recommendedName>
        <fullName evidence="4">Transporter</fullName>
    </recommendedName>
</protein>
<feature type="transmembrane region" description="Helical" evidence="1">
    <location>
        <begin position="261"/>
        <end position="285"/>
    </location>
</feature>
<feature type="transmembrane region" description="Helical" evidence="1">
    <location>
        <begin position="33"/>
        <end position="58"/>
    </location>
</feature>
<evidence type="ECO:0000313" key="2">
    <source>
        <dbReference type="EMBL" id="HJF33103.1"/>
    </source>
</evidence>
<keyword evidence="1" id="KW-0812">Transmembrane</keyword>
<evidence type="ECO:0008006" key="4">
    <source>
        <dbReference type="Google" id="ProtNLM"/>
    </source>
</evidence>
<evidence type="ECO:0000256" key="1">
    <source>
        <dbReference type="SAM" id="Phobius"/>
    </source>
</evidence>
<reference evidence="2" key="2">
    <citation type="submission" date="2021-09" db="EMBL/GenBank/DDBJ databases">
        <authorList>
            <person name="Gilroy R."/>
        </authorList>
    </citation>
    <scope>NUCLEOTIDE SEQUENCE</scope>
    <source>
        <strain evidence="2">CHK171-7178</strain>
    </source>
</reference>
<organism evidence="2 3">
    <name type="scientific">Sporosarcina psychrophila</name>
    <name type="common">Bacillus psychrophilus</name>
    <dbReference type="NCBI Taxonomy" id="1476"/>
    <lineage>
        <taxon>Bacteria</taxon>
        <taxon>Bacillati</taxon>
        <taxon>Bacillota</taxon>
        <taxon>Bacilli</taxon>
        <taxon>Bacillales</taxon>
        <taxon>Caryophanaceae</taxon>
        <taxon>Sporosarcina</taxon>
    </lineage>
</organism>
<name>A0A921KED3_SPOPS</name>
<evidence type="ECO:0000313" key="3">
    <source>
        <dbReference type="Proteomes" id="UP000698173"/>
    </source>
</evidence>
<dbReference type="PANTHER" id="PTHR37814:SF1">
    <property type="entry name" value="MEMBRANE PROTEIN"/>
    <property type="match status" value="1"/>
</dbReference>
<feature type="transmembrane region" description="Helical" evidence="1">
    <location>
        <begin position="216"/>
        <end position="241"/>
    </location>
</feature>
<dbReference type="PANTHER" id="PTHR37814">
    <property type="entry name" value="CONSERVED MEMBRANE PROTEIN"/>
    <property type="match status" value="1"/>
</dbReference>
<feature type="transmembrane region" description="Helical" evidence="1">
    <location>
        <begin position="297"/>
        <end position="316"/>
    </location>
</feature>
<feature type="transmembrane region" description="Helical" evidence="1">
    <location>
        <begin position="78"/>
        <end position="100"/>
    </location>
</feature>
<feature type="transmembrane region" description="Helical" evidence="1">
    <location>
        <begin position="112"/>
        <end position="131"/>
    </location>
</feature>
<comment type="caution">
    <text evidence="2">The sequence shown here is derived from an EMBL/GenBank/DDBJ whole genome shotgun (WGS) entry which is preliminary data.</text>
</comment>
<feature type="transmembrane region" description="Helical" evidence="1">
    <location>
        <begin position="143"/>
        <end position="162"/>
    </location>
</feature>
<dbReference type="EMBL" id="DYWT01000242">
    <property type="protein sequence ID" value="HJF33103.1"/>
    <property type="molecule type" value="Genomic_DNA"/>
</dbReference>
<reference evidence="2" key="1">
    <citation type="journal article" date="2021" name="PeerJ">
        <title>Extensive microbial diversity within the chicken gut microbiome revealed by metagenomics and culture.</title>
        <authorList>
            <person name="Gilroy R."/>
            <person name="Ravi A."/>
            <person name="Getino M."/>
            <person name="Pursley I."/>
            <person name="Horton D.L."/>
            <person name="Alikhan N.F."/>
            <person name="Baker D."/>
            <person name="Gharbi K."/>
            <person name="Hall N."/>
            <person name="Watson M."/>
            <person name="Adriaenssens E.M."/>
            <person name="Foster-Nyarko E."/>
            <person name="Jarju S."/>
            <person name="Secka A."/>
            <person name="Antonio M."/>
            <person name="Oren A."/>
            <person name="Chaudhuri R.R."/>
            <person name="La Ragione R."/>
            <person name="Hildebrand F."/>
            <person name="Pallen M.J."/>
        </authorList>
    </citation>
    <scope>NUCLEOTIDE SEQUENCE</scope>
    <source>
        <strain evidence="2">CHK171-7178</strain>
    </source>
</reference>
<dbReference type="Proteomes" id="UP000698173">
    <property type="component" value="Unassembled WGS sequence"/>
</dbReference>
<sequence length="351" mass="37500">MKKVLKMGSAFIGIIVGAGFASGQEVLQYFTSFGLLGIVGAIISTALFAYLGMVLTRLGSRMQTTSHKEVIYKISGRYLGIIVDYIIVFTLFGVGVVMIAGAGSNLNQQFGLPSFVGSLLMIVLVMLTVMLNVDKVVGIIGSITPFLILAVVLVSIYCLTTMDTSFAVLDPIAQGIKTTLPNWFISSINYVSFNIAVGASMTLVMGGTEKNEKIAAWGGLAGGLGLGILILLSHLAVFAKIETVGDTAMPMLAIINDVSPILGVFMAFVLYGMIFNTAVGMFYSFGARFVQTDTKKFNTFILISLVIGFGLSFVGFTDLVAYFYPTIGYLGLFLVVALIFASFKLPAKVEK</sequence>
<dbReference type="InterPro" id="IPR038728">
    <property type="entry name" value="YkvI-like"/>
</dbReference>
<feature type="transmembrane region" description="Helical" evidence="1">
    <location>
        <begin position="322"/>
        <end position="343"/>
    </location>
</feature>
<feature type="transmembrane region" description="Helical" evidence="1">
    <location>
        <begin position="182"/>
        <end position="204"/>
    </location>
</feature>
<gene>
    <name evidence="2" type="ORF">K8V56_15185</name>
</gene>
<accession>A0A921KED3</accession>
<keyword evidence="1" id="KW-0472">Membrane</keyword>